<gene>
    <name evidence="2" type="ORF">L596_009620</name>
</gene>
<dbReference type="EMBL" id="AZBU02000002">
    <property type="protein sequence ID" value="TKR95454.1"/>
    <property type="molecule type" value="Genomic_DNA"/>
</dbReference>
<reference evidence="2 3" key="1">
    <citation type="journal article" date="2015" name="Genome Biol.">
        <title>Comparative genomics of Steinernema reveals deeply conserved gene regulatory networks.</title>
        <authorList>
            <person name="Dillman A.R."/>
            <person name="Macchietto M."/>
            <person name="Porter C.F."/>
            <person name="Rogers A."/>
            <person name="Williams B."/>
            <person name="Antoshechkin I."/>
            <person name="Lee M.M."/>
            <person name="Goodwin Z."/>
            <person name="Lu X."/>
            <person name="Lewis E.E."/>
            <person name="Goodrich-Blair H."/>
            <person name="Stock S.P."/>
            <person name="Adams B.J."/>
            <person name="Sternberg P.W."/>
            <person name="Mortazavi A."/>
        </authorList>
    </citation>
    <scope>NUCLEOTIDE SEQUENCE [LARGE SCALE GENOMIC DNA]</scope>
    <source>
        <strain evidence="2 3">ALL</strain>
    </source>
</reference>
<keyword evidence="3" id="KW-1185">Reference proteome</keyword>
<organism evidence="2 3">
    <name type="scientific">Steinernema carpocapsae</name>
    <name type="common">Entomopathogenic nematode</name>
    <dbReference type="NCBI Taxonomy" id="34508"/>
    <lineage>
        <taxon>Eukaryota</taxon>
        <taxon>Metazoa</taxon>
        <taxon>Ecdysozoa</taxon>
        <taxon>Nematoda</taxon>
        <taxon>Chromadorea</taxon>
        <taxon>Rhabditida</taxon>
        <taxon>Tylenchina</taxon>
        <taxon>Panagrolaimomorpha</taxon>
        <taxon>Strongyloidoidea</taxon>
        <taxon>Steinernematidae</taxon>
        <taxon>Steinernema</taxon>
    </lineage>
</organism>
<protein>
    <submittedName>
        <fullName evidence="2">Uncharacterized protein</fullName>
    </submittedName>
</protein>
<dbReference type="AlphaFoldDB" id="A0A4U5PH72"/>
<dbReference type="Proteomes" id="UP000298663">
    <property type="component" value="Unassembled WGS sequence"/>
</dbReference>
<evidence type="ECO:0000313" key="3">
    <source>
        <dbReference type="Proteomes" id="UP000298663"/>
    </source>
</evidence>
<sequence length="499" mass="57704">MSSVCTTFVNATLNGNLDEWSVKISFAPYWGEWRGRAHQNRITVAFTARFDCPHIIDRAGDRNIIIATQLRGRDYVNFLDPREFYSVFRPHFCAYTDKFEHYVNNNIYSKGKEFFCPVFYDVTKDMNVQLVFGGNLYVFDYERKLRDATIKGKTCALIEGKLYNLRKTGRLRLVASQNTPTRNWNTSFRGCEPNKDGEFCDQRLLRETKARFKELESQLSQCYEAKTVFDPEKLNFKKHYEAMKKVVNRETRFCFQAFHSEDNRTYHLESGALTSKGAILHNHENTIRSMLENLQRIKEQCVEENGNIFCVCRASGPKPCNRWMLDISKITSRLLKEGRPVTSSCGEDCVHNEGGCFRARWPFLKDDRLPPRPGEGCTSNVAARVWGNASLRHLQACEIESLKERCTVQLRSGRRGADRRVLLQERQNAVSSAEVHRSRVWAECHVESDDARINMLDFEASGLRFFTSKLAFFTRSDAIVTPDAHFSTDMICEINRLEL</sequence>
<comment type="caution">
    <text evidence="2">The sequence shown here is derived from an EMBL/GenBank/DDBJ whole genome shotgun (WGS) entry which is preliminary data.</text>
</comment>
<name>A0A4U5PH72_STECR</name>
<reference evidence="2 3" key="2">
    <citation type="journal article" date="2019" name="G3 (Bethesda)">
        <title>Hybrid Assembly of the Genome of the Entomopathogenic Nematode Steinernema carpocapsae Identifies the X-Chromosome.</title>
        <authorList>
            <person name="Serra L."/>
            <person name="Macchietto M."/>
            <person name="Macias-Munoz A."/>
            <person name="McGill C.J."/>
            <person name="Rodriguez I.M."/>
            <person name="Rodriguez B."/>
            <person name="Murad R."/>
            <person name="Mortazavi A."/>
        </authorList>
    </citation>
    <scope>NUCLEOTIDE SEQUENCE [LARGE SCALE GENOMIC DNA]</scope>
    <source>
        <strain evidence="2 3">ALL</strain>
    </source>
</reference>
<evidence type="ECO:0000256" key="1">
    <source>
        <dbReference type="SAM" id="Coils"/>
    </source>
</evidence>
<feature type="coiled-coil region" evidence="1">
    <location>
        <begin position="280"/>
        <end position="307"/>
    </location>
</feature>
<evidence type="ECO:0000313" key="2">
    <source>
        <dbReference type="EMBL" id="TKR95454.1"/>
    </source>
</evidence>
<accession>A0A4U5PH72</accession>
<proteinExistence type="predicted"/>
<keyword evidence="1" id="KW-0175">Coiled coil</keyword>